<proteinExistence type="predicted"/>
<dbReference type="EMBL" id="CM042019">
    <property type="protein sequence ID" value="KAI3825271.1"/>
    <property type="molecule type" value="Genomic_DNA"/>
</dbReference>
<sequence>MNVGLVDVDANAHRITYQHTCLAFFYFTPGQYLRKIRAREISRCQSDAQSIFFCLPSVIADHHLRLCI</sequence>
<gene>
    <name evidence="1" type="ORF">L1987_06752</name>
</gene>
<name>A0ACB9JYZ2_9ASTR</name>
<dbReference type="Proteomes" id="UP001056120">
    <property type="component" value="Linkage Group LG02"/>
</dbReference>
<keyword evidence="2" id="KW-1185">Reference proteome</keyword>
<reference evidence="2" key="1">
    <citation type="journal article" date="2022" name="Mol. Ecol. Resour.">
        <title>The genomes of chicory, endive, great burdock and yacon provide insights into Asteraceae palaeo-polyploidization history and plant inulin production.</title>
        <authorList>
            <person name="Fan W."/>
            <person name="Wang S."/>
            <person name="Wang H."/>
            <person name="Wang A."/>
            <person name="Jiang F."/>
            <person name="Liu H."/>
            <person name="Zhao H."/>
            <person name="Xu D."/>
            <person name="Zhang Y."/>
        </authorList>
    </citation>
    <scope>NUCLEOTIDE SEQUENCE [LARGE SCALE GENOMIC DNA]</scope>
    <source>
        <strain evidence="2">cv. Yunnan</strain>
    </source>
</reference>
<comment type="caution">
    <text evidence="1">The sequence shown here is derived from an EMBL/GenBank/DDBJ whole genome shotgun (WGS) entry which is preliminary data.</text>
</comment>
<accession>A0ACB9JYZ2</accession>
<evidence type="ECO:0000313" key="2">
    <source>
        <dbReference type="Proteomes" id="UP001056120"/>
    </source>
</evidence>
<evidence type="ECO:0000313" key="1">
    <source>
        <dbReference type="EMBL" id="KAI3825271.1"/>
    </source>
</evidence>
<protein>
    <submittedName>
        <fullName evidence="1">Uncharacterized protein</fullName>
    </submittedName>
</protein>
<reference evidence="1 2" key="2">
    <citation type="journal article" date="2022" name="Mol. Ecol. Resour.">
        <title>The genomes of chicory, endive, great burdock and yacon provide insights into Asteraceae paleo-polyploidization history and plant inulin production.</title>
        <authorList>
            <person name="Fan W."/>
            <person name="Wang S."/>
            <person name="Wang H."/>
            <person name="Wang A."/>
            <person name="Jiang F."/>
            <person name="Liu H."/>
            <person name="Zhao H."/>
            <person name="Xu D."/>
            <person name="Zhang Y."/>
        </authorList>
    </citation>
    <scope>NUCLEOTIDE SEQUENCE [LARGE SCALE GENOMIC DNA]</scope>
    <source>
        <strain evidence="2">cv. Yunnan</strain>
        <tissue evidence="1">Leaves</tissue>
    </source>
</reference>
<organism evidence="1 2">
    <name type="scientific">Smallanthus sonchifolius</name>
    <dbReference type="NCBI Taxonomy" id="185202"/>
    <lineage>
        <taxon>Eukaryota</taxon>
        <taxon>Viridiplantae</taxon>
        <taxon>Streptophyta</taxon>
        <taxon>Embryophyta</taxon>
        <taxon>Tracheophyta</taxon>
        <taxon>Spermatophyta</taxon>
        <taxon>Magnoliopsida</taxon>
        <taxon>eudicotyledons</taxon>
        <taxon>Gunneridae</taxon>
        <taxon>Pentapetalae</taxon>
        <taxon>asterids</taxon>
        <taxon>campanulids</taxon>
        <taxon>Asterales</taxon>
        <taxon>Asteraceae</taxon>
        <taxon>Asteroideae</taxon>
        <taxon>Heliantheae alliance</taxon>
        <taxon>Millerieae</taxon>
        <taxon>Smallanthus</taxon>
    </lineage>
</organism>